<dbReference type="PROSITE" id="PS51186">
    <property type="entry name" value="GNAT"/>
    <property type="match status" value="1"/>
</dbReference>
<proteinExistence type="predicted"/>
<dbReference type="Pfam" id="PF13302">
    <property type="entry name" value="Acetyltransf_3"/>
    <property type="match status" value="1"/>
</dbReference>
<dbReference type="EMBL" id="FUZT01000004">
    <property type="protein sequence ID" value="SKC66049.1"/>
    <property type="molecule type" value="Genomic_DNA"/>
</dbReference>
<reference evidence="2 3" key="1">
    <citation type="submission" date="2017-02" db="EMBL/GenBank/DDBJ databases">
        <authorList>
            <person name="Peterson S.W."/>
        </authorList>
    </citation>
    <scope>NUCLEOTIDE SEQUENCE [LARGE SCALE GENOMIC DNA]</scope>
    <source>
        <strain evidence="2 3">M1</strain>
    </source>
</reference>
<dbReference type="PANTHER" id="PTHR43415">
    <property type="entry name" value="SPERMIDINE N(1)-ACETYLTRANSFERASE"/>
    <property type="match status" value="1"/>
</dbReference>
<feature type="domain" description="N-acetyltransferase" evidence="1">
    <location>
        <begin position="3"/>
        <end position="170"/>
    </location>
</feature>
<accession>A0A1T5KRK2</accession>
<protein>
    <submittedName>
        <fullName evidence="2">Protein N-acetyltransferase, RimJ/RimL family</fullName>
    </submittedName>
</protein>
<dbReference type="Gene3D" id="3.40.630.30">
    <property type="match status" value="1"/>
</dbReference>
<dbReference type="SUPFAM" id="SSF55729">
    <property type="entry name" value="Acyl-CoA N-acyltransferases (Nat)"/>
    <property type="match status" value="1"/>
</dbReference>
<dbReference type="STRING" id="36842.SAMN02194393_02065"/>
<gene>
    <name evidence="2" type="ORF">SAMN02194393_02065</name>
</gene>
<sequence>MEVLLRKFEEKDIPKLISWIPSKDFLIQFAGQAYQFSLIKQQLKKDIEEMEMKNNNLMYKVIEKETKNVIGHIQLIRINTIDKTGAIGRLLIGDKSTRGKGIGVKIVNQLLDIAFFEIGLKTIRLNVYDFNIGAISCYKKVGFTIVNRIENKVEIDGEWRDCLVMEITLDKFLKLRQKDTFTS</sequence>
<dbReference type="InterPro" id="IPR000182">
    <property type="entry name" value="GNAT_dom"/>
</dbReference>
<dbReference type="RefSeq" id="WP_170917355.1">
    <property type="nucleotide sequence ID" value="NZ_FUZT01000004.1"/>
</dbReference>
<dbReference type="Proteomes" id="UP000190285">
    <property type="component" value="Unassembled WGS sequence"/>
</dbReference>
<dbReference type="GO" id="GO:0016747">
    <property type="term" value="F:acyltransferase activity, transferring groups other than amino-acyl groups"/>
    <property type="evidence" value="ECO:0007669"/>
    <property type="project" value="InterPro"/>
</dbReference>
<keyword evidence="3" id="KW-1185">Reference proteome</keyword>
<evidence type="ECO:0000313" key="3">
    <source>
        <dbReference type="Proteomes" id="UP000190285"/>
    </source>
</evidence>
<dbReference type="PANTHER" id="PTHR43415:SF5">
    <property type="entry name" value="ACETYLTRANSFERASE"/>
    <property type="match status" value="1"/>
</dbReference>
<name>A0A1T5KRK2_9FIRM</name>
<dbReference type="CDD" id="cd04301">
    <property type="entry name" value="NAT_SF"/>
    <property type="match status" value="1"/>
</dbReference>
<organism evidence="2 3">
    <name type="scientific">Maledivibacter halophilus</name>
    <dbReference type="NCBI Taxonomy" id="36842"/>
    <lineage>
        <taxon>Bacteria</taxon>
        <taxon>Bacillati</taxon>
        <taxon>Bacillota</taxon>
        <taxon>Clostridia</taxon>
        <taxon>Peptostreptococcales</taxon>
        <taxon>Caminicellaceae</taxon>
        <taxon>Maledivibacter</taxon>
    </lineage>
</organism>
<dbReference type="InterPro" id="IPR016181">
    <property type="entry name" value="Acyl_CoA_acyltransferase"/>
</dbReference>
<dbReference type="AlphaFoldDB" id="A0A1T5KRK2"/>
<evidence type="ECO:0000313" key="2">
    <source>
        <dbReference type="EMBL" id="SKC66049.1"/>
    </source>
</evidence>
<evidence type="ECO:0000259" key="1">
    <source>
        <dbReference type="PROSITE" id="PS51186"/>
    </source>
</evidence>
<keyword evidence="2" id="KW-0808">Transferase</keyword>